<dbReference type="Proteomes" id="UP000254925">
    <property type="component" value="Unassembled WGS sequence"/>
</dbReference>
<feature type="signal peptide" evidence="1">
    <location>
        <begin position="1"/>
        <end position="18"/>
    </location>
</feature>
<evidence type="ECO:0000313" key="2">
    <source>
        <dbReference type="EMBL" id="RDI59227.1"/>
    </source>
</evidence>
<keyword evidence="3" id="KW-1185">Reference proteome</keyword>
<dbReference type="RefSeq" id="WP_114770124.1">
    <property type="nucleotide sequence ID" value="NZ_QQBB01000004.1"/>
</dbReference>
<accession>A0A370HLA2</accession>
<dbReference type="AlphaFoldDB" id="A0A370HLA2"/>
<comment type="caution">
    <text evidence="2">The sequence shown here is derived from an EMBL/GenBank/DDBJ whole genome shotgun (WGS) entry which is preliminary data.</text>
</comment>
<dbReference type="OrthoDB" id="8021248at2"/>
<reference evidence="2 3" key="1">
    <citation type="submission" date="2018-07" db="EMBL/GenBank/DDBJ databases">
        <title>Genomic Encyclopedia of Type Strains, Phase IV (KMG-IV): sequencing the most valuable type-strain genomes for metagenomic binning, comparative biology and taxonomic classification.</title>
        <authorList>
            <person name="Goeker M."/>
        </authorList>
    </citation>
    <scope>NUCLEOTIDE SEQUENCE [LARGE SCALE GENOMIC DNA]</scope>
    <source>
        <strain evidence="2 3">DSM 14364</strain>
    </source>
</reference>
<keyword evidence="1" id="KW-0732">Signal</keyword>
<proteinExistence type="predicted"/>
<sequence>MRSVVVLLGLGLAAPAGALDDPLMHRIQAPGHNPLDCYCRAEGRMFAPGEKVCLRTASGPRLAQCGMEINVMSWRITETPCPET</sequence>
<gene>
    <name evidence="2" type="ORF">DES45_104138</name>
</gene>
<evidence type="ECO:0000256" key="1">
    <source>
        <dbReference type="SAM" id="SignalP"/>
    </source>
</evidence>
<evidence type="ECO:0000313" key="3">
    <source>
        <dbReference type="Proteomes" id="UP000254925"/>
    </source>
</evidence>
<name>A0A370HLA2_9HYPH</name>
<dbReference type="EMBL" id="QQBB01000004">
    <property type="protein sequence ID" value="RDI59227.1"/>
    <property type="molecule type" value="Genomic_DNA"/>
</dbReference>
<protein>
    <submittedName>
        <fullName evidence="2">Uncharacterized protein</fullName>
    </submittedName>
</protein>
<organism evidence="2 3">
    <name type="scientific">Microvirga subterranea</name>
    <dbReference type="NCBI Taxonomy" id="186651"/>
    <lineage>
        <taxon>Bacteria</taxon>
        <taxon>Pseudomonadati</taxon>
        <taxon>Pseudomonadota</taxon>
        <taxon>Alphaproteobacteria</taxon>
        <taxon>Hyphomicrobiales</taxon>
        <taxon>Methylobacteriaceae</taxon>
        <taxon>Microvirga</taxon>
    </lineage>
</organism>
<feature type="chain" id="PRO_5016852997" evidence="1">
    <location>
        <begin position="19"/>
        <end position="84"/>
    </location>
</feature>